<name>A0ABY9JTW2_9BACI</name>
<reference evidence="3 4" key="1">
    <citation type="submission" date="2023-06" db="EMBL/GenBank/DDBJ databases">
        <title>Five Gram-positive bacteria isolated from mangrove sediments in Shenzhen, Guangdong, China.</title>
        <authorList>
            <person name="Yu S."/>
            <person name="Zheng W."/>
            <person name="Huang Y."/>
        </authorList>
    </citation>
    <scope>NUCLEOTIDE SEQUENCE [LARGE SCALE GENOMIC DNA]</scope>
    <source>
        <strain evidence="3 4">SaN35-3</strain>
    </source>
</reference>
<dbReference type="Pfam" id="PF07786">
    <property type="entry name" value="HGSNAT_cat"/>
    <property type="match status" value="1"/>
</dbReference>
<dbReference type="PANTHER" id="PTHR31061:SF24">
    <property type="entry name" value="LD22376P"/>
    <property type="match status" value="1"/>
</dbReference>
<feature type="transmembrane region" description="Helical" evidence="1">
    <location>
        <begin position="260"/>
        <end position="279"/>
    </location>
</feature>
<dbReference type="Proteomes" id="UP001197974">
    <property type="component" value="Chromosome"/>
</dbReference>
<dbReference type="EMBL" id="CP129013">
    <property type="protein sequence ID" value="WLR42829.1"/>
    <property type="molecule type" value="Genomic_DNA"/>
</dbReference>
<feature type="transmembrane region" description="Helical" evidence="1">
    <location>
        <begin position="231"/>
        <end position="248"/>
    </location>
</feature>
<feature type="transmembrane region" description="Helical" evidence="1">
    <location>
        <begin position="12"/>
        <end position="34"/>
    </location>
</feature>
<organism evidence="3 4">
    <name type="scientific">Bacillus carboniphilus</name>
    <dbReference type="NCBI Taxonomy" id="86663"/>
    <lineage>
        <taxon>Bacteria</taxon>
        <taxon>Bacillati</taxon>
        <taxon>Bacillota</taxon>
        <taxon>Bacilli</taxon>
        <taxon>Bacillales</taxon>
        <taxon>Bacillaceae</taxon>
        <taxon>Bacillus</taxon>
    </lineage>
</organism>
<accession>A0ABY9JTW2</accession>
<dbReference type="InterPro" id="IPR012429">
    <property type="entry name" value="HGSNAT_cat"/>
</dbReference>
<keyword evidence="1" id="KW-0812">Transmembrane</keyword>
<proteinExistence type="predicted"/>
<feature type="transmembrane region" description="Helical" evidence="1">
    <location>
        <begin position="49"/>
        <end position="74"/>
    </location>
</feature>
<dbReference type="PANTHER" id="PTHR31061">
    <property type="entry name" value="LD22376P"/>
    <property type="match status" value="1"/>
</dbReference>
<gene>
    <name evidence="3" type="ORF">LC087_00880</name>
</gene>
<evidence type="ECO:0000256" key="1">
    <source>
        <dbReference type="SAM" id="Phobius"/>
    </source>
</evidence>
<feature type="transmembrane region" description="Helical" evidence="1">
    <location>
        <begin position="199"/>
        <end position="219"/>
    </location>
</feature>
<feature type="transmembrane region" description="Helical" evidence="1">
    <location>
        <begin position="111"/>
        <end position="132"/>
    </location>
</feature>
<feature type="transmembrane region" description="Helical" evidence="1">
    <location>
        <begin position="86"/>
        <end position="105"/>
    </location>
</feature>
<keyword evidence="4" id="KW-1185">Reference proteome</keyword>
<feature type="domain" description="Heparan-alpha-glucosaminide N-acetyltransferase catalytic" evidence="2">
    <location>
        <begin position="13"/>
        <end position="149"/>
    </location>
</feature>
<feature type="transmembrane region" description="Helical" evidence="1">
    <location>
        <begin position="139"/>
        <end position="158"/>
    </location>
</feature>
<sequence length="315" mass="35773">MQQTVNKEIAKSRIYSLDILRGVVIILCVFLTAIPKGDYEYHFAHHADWYGITLIDFILPAFITMIGTSMAIGYKKGVNWLKLSKRTFLFILYGLIFTMIISWNLDFATLRFTGVLQLFAIIGVLTAIITRITQSPLKIMIIALFITSLYGGFVISFSEGCSESLPQPTCNPSQPIDSFIFGENHLYHQGKPGYDPEGLLVSLSALSNSLIGFAMGRILLNRKTGTVWKQLFIYGSIIVIFAFIWKEFLPFNKKIWTPSFSLLTAGATCLSLSFLYLIYDHFQISKQTSLLNPINFFLEGFGRNSFFNLFREFYP</sequence>
<dbReference type="RefSeq" id="WP_306019821.1">
    <property type="nucleotide sequence ID" value="NZ_CP129013.1"/>
</dbReference>
<keyword evidence="1" id="KW-1133">Transmembrane helix</keyword>
<evidence type="ECO:0000313" key="3">
    <source>
        <dbReference type="EMBL" id="WLR42829.1"/>
    </source>
</evidence>
<evidence type="ECO:0000259" key="2">
    <source>
        <dbReference type="Pfam" id="PF07786"/>
    </source>
</evidence>
<keyword evidence="1" id="KW-0472">Membrane</keyword>
<protein>
    <submittedName>
        <fullName evidence="3">Heparan-alpha-glucosaminide N-acetyltransferase domain-containing protein</fullName>
    </submittedName>
</protein>
<evidence type="ECO:0000313" key="4">
    <source>
        <dbReference type="Proteomes" id="UP001197974"/>
    </source>
</evidence>